<feature type="signal peptide" evidence="1">
    <location>
        <begin position="1"/>
        <end position="17"/>
    </location>
</feature>
<dbReference type="AlphaFoldDB" id="A0A9P5Y7W2"/>
<evidence type="ECO:0000313" key="3">
    <source>
        <dbReference type="Proteomes" id="UP000807353"/>
    </source>
</evidence>
<gene>
    <name evidence="2" type="ORF">BDZ94DRAFT_1308381</name>
</gene>
<dbReference type="SUPFAM" id="SSF52309">
    <property type="entry name" value="N-(deoxy)ribosyltransferase-like"/>
    <property type="match status" value="1"/>
</dbReference>
<evidence type="ECO:0000313" key="2">
    <source>
        <dbReference type="EMBL" id="KAF9463888.1"/>
    </source>
</evidence>
<keyword evidence="3" id="KW-1185">Reference proteome</keyword>
<name>A0A9P5Y7W2_9AGAR</name>
<comment type="caution">
    <text evidence="2">The sequence shown here is derived from an EMBL/GenBank/DDBJ whole genome shotgun (WGS) entry which is preliminary data.</text>
</comment>
<dbReference type="EMBL" id="MU150258">
    <property type="protein sequence ID" value="KAF9463888.1"/>
    <property type="molecule type" value="Genomic_DNA"/>
</dbReference>
<feature type="chain" id="PRO_5040514238" evidence="1">
    <location>
        <begin position="18"/>
        <end position="203"/>
    </location>
</feature>
<evidence type="ECO:0000256" key="1">
    <source>
        <dbReference type="SAM" id="SignalP"/>
    </source>
</evidence>
<organism evidence="2 3">
    <name type="scientific">Collybia nuda</name>
    <dbReference type="NCBI Taxonomy" id="64659"/>
    <lineage>
        <taxon>Eukaryota</taxon>
        <taxon>Fungi</taxon>
        <taxon>Dikarya</taxon>
        <taxon>Basidiomycota</taxon>
        <taxon>Agaricomycotina</taxon>
        <taxon>Agaricomycetes</taxon>
        <taxon>Agaricomycetidae</taxon>
        <taxon>Agaricales</taxon>
        <taxon>Tricholomatineae</taxon>
        <taxon>Clitocybaceae</taxon>
        <taxon>Collybia</taxon>
    </lineage>
</organism>
<dbReference type="OrthoDB" id="2909885at2759"/>
<accession>A0A9P5Y7W2</accession>
<protein>
    <submittedName>
        <fullName evidence="2">Uncharacterized protein</fullName>
    </submittedName>
</protein>
<sequence length="203" mass="22544">MSPLVILYLMFLSAVNAFPLGAERSYPSELSQIAWELPTYDIARKLPNPLTEIPVYWSGRVNGKSVFSMGDRCASALGAKTFGMMMCEIGGFAMPTVPVTQPDTEAGKLWDDASELFANYATGRTYVVLGENLRLNGTFFSVEFPTLKKNPNVQSIIQVNRDTCRTECYRYCPNPEDCPGLNQCAAPIMTTAEDIDFEGFIYK</sequence>
<proteinExistence type="predicted"/>
<reference evidence="2" key="1">
    <citation type="submission" date="2020-11" db="EMBL/GenBank/DDBJ databases">
        <authorList>
            <consortium name="DOE Joint Genome Institute"/>
            <person name="Ahrendt S."/>
            <person name="Riley R."/>
            <person name="Andreopoulos W."/>
            <person name="Labutti K."/>
            <person name="Pangilinan J."/>
            <person name="Ruiz-Duenas F.J."/>
            <person name="Barrasa J.M."/>
            <person name="Sanchez-Garcia M."/>
            <person name="Camarero S."/>
            <person name="Miyauchi S."/>
            <person name="Serrano A."/>
            <person name="Linde D."/>
            <person name="Babiker R."/>
            <person name="Drula E."/>
            <person name="Ayuso-Fernandez I."/>
            <person name="Pacheco R."/>
            <person name="Padilla G."/>
            <person name="Ferreira P."/>
            <person name="Barriuso J."/>
            <person name="Kellner H."/>
            <person name="Castanera R."/>
            <person name="Alfaro M."/>
            <person name="Ramirez L."/>
            <person name="Pisabarro A.G."/>
            <person name="Kuo A."/>
            <person name="Tritt A."/>
            <person name="Lipzen A."/>
            <person name="He G."/>
            <person name="Yan M."/>
            <person name="Ng V."/>
            <person name="Cullen D."/>
            <person name="Martin F."/>
            <person name="Rosso M.-N."/>
            <person name="Henrissat B."/>
            <person name="Hibbett D."/>
            <person name="Martinez A.T."/>
            <person name="Grigoriev I.V."/>
        </authorList>
    </citation>
    <scope>NUCLEOTIDE SEQUENCE</scope>
    <source>
        <strain evidence="2">CBS 247.69</strain>
    </source>
</reference>
<dbReference type="Proteomes" id="UP000807353">
    <property type="component" value="Unassembled WGS sequence"/>
</dbReference>
<keyword evidence="1" id="KW-0732">Signal</keyword>